<dbReference type="PANTHER" id="PTHR12110:SF38">
    <property type="entry name" value="DIOXYGENASE, PUTATIVE (AFU_ORTHOLOGUE AFUA_6G00240)-RELATED"/>
    <property type="match status" value="1"/>
</dbReference>
<dbReference type="Gene3D" id="3.20.20.150">
    <property type="entry name" value="Divalent-metal-dependent TIM barrel enzymes"/>
    <property type="match status" value="1"/>
</dbReference>
<name>A0AAD7AVG8_9AGAR</name>
<proteinExistence type="predicted"/>
<evidence type="ECO:0000313" key="3">
    <source>
        <dbReference type="Proteomes" id="UP001218218"/>
    </source>
</evidence>
<accession>A0AAD7AVG8</accession>
<dbReference type="InterPro" id="IPR050312">
    <property type="entry name" value="IolE/XylAMocC-like"/>
</dbReference>
<evidence type="ECO:0000259" key="1">
    <source>
        <dbReference type="Pfam" id="PF01261"/>
    </source>
</evidence>
<protein>
    <submittedName>
        <fullName evidence="2">Xylose isomerase-like protein</fullName>
    </submittedName>
</protein>
<gene>
    <name evidence="2" type="ORF">DFH08DRAFT_1071412</name>
</gene>
<keyword evidence="2" id="KW-0413">Isomerase</keyword>
<dbReference type="SUPFAM" id="SSF51658">
    <property type="entry name" value="Xylose isomerase-like"/>
    <property type="match status" value="1"/>
</dbReference>
<comment type="caution">
    <text evidence="2">The sequence shown here is derived from an EMBL/GenBank/DDBJ whole genome shotgun (WGS) entry which is preliminary data.</text>
</comment>
<dbReference type="InterPro" id="IPR013022">
    <property type="entry name" value="Xyl_isomerase-like_TIM-brl"/>
</dbReference>
<dbReference type="Pfam" id="PF01261">
    <property type="entry name" value="AP_endonuc_2"/>
    <property type="match status" value="1"/>
</dbReference>
<evidence type="ECO:0000313" key="2">
    <source>
        <dbReference type="EMBL" id="KAJ7368773.1"/>
    </source>
</evidence>
<dbReference type="AlphaFoldDB" id="A0AAD7AVG8"/>
<keyword evidence="3" id="KW-1185">Reference proteome</keyword>
<feature type="domain" description="Xylose isomerase-like TIM barrel" evidence="1">
    <location>
        <begin position="27"/>
        <end position="316"/>
    </location>
</feature>
<organism evidence="2 3">
    <name type="scientific">Mycena albidolilacea</name>
    <dbReference type="NCBI Taxonomy" id="1033008"/>
    <lineage>
        <taxon>Eukaryota</taxon>
        <taxon>Fungi</taxon>
        <taxon>Dikarya</taxon>
        <taxon>Basidiomycota</taxon>
        <taxon>Agaricomycotina</taxon>
        <taxon>Agaricomycetes</taxon>
        <taxon>Agaricomycetidae</taxon>
        <taxon>Agaricales</taxon>
        <taxon>Marasmiineae</taxon>
        <taxon>Mycenaceae</taxon>
        <taxon>Mycena</taxon>
    </lineage>
</organism>
<reference evidence="2" key="1">
    <citation type="submission" date="2023-03" db="EMBL/GenBank/DDBJ databases">
        <title>Massive genome expansion in bonnet fungi (Mycena s.s.) driven by repeated elements and novel gene families across ecological guilds.</title>
        <authorList>
            <consortium name="Lawrence Berkeley National Laboratory"/>
            <person name="Harder C.B."/>
            <person name="Miyauchi S."/>
            <person name="Viragh M."/>
            <person name="Kuo A."/>
            <person name="Thoen E."/>
            <person name="Andreopoulos B."/>
            <person name="Lu D."/>
            <person name="Skrede I."/>
            <person name="Drula E."/>
            <person name="Henrissat B."/>
            <person name="Morin E."/>
            <person name="Kohler A."/>
            <person name="Barry K."/>
            <person name="LaButti K."/>
            <person name="Morin E."/>
            <person name="Salamov A."/>
            <person name="Lipzen A."/>
            <person name="Mereny Z."/>
            <person name="Hegedus B."/>
            <person name="Baldrian P."/>
            <person name="Stursova M."/>
            <person name="Weitz H."/>
            <person name="Taylor A."/>
            <person name="Grigoriev I.V."/>
            <person name="Nagy L.G."/>
            <person name="Martin F."/>
            <person name="Kauserud H."/>
        </authorList>
    </citation>
    <scope>NUCLEOTIDE SEQUENCE</scope>
    <source>
        <strain evidence="2">CBHHK002</strain>
    </source>
</reference>
<sequence>MSPLIVPAIVTLSLGRPEMGHDLHDKIRAAKHVGFPAIEISYFCLEAYASKSGKSLLEAAQDTRALLNELELEAVSLAPFMNFEGILDRSVHAERLKSARVWLELAHVLRAPLVQVPASMLPTSEISLELGIADLVELTNLAAQYQPPICILYEFTGWSTYIRTWQEAIQLADQVNRPNFSICLDTFHIGTYLEHANSAQIPAPASSGARQSLTDSLTELARTPHASKFALYQLSDAAPVPVPLPVNQPAQDPTAPGLQTMSRTNRPFPFTNGGLLPLVEISRAVHEMQKNQDKVIWSMETFVPSAWSEDKGVPDELATVAWSSWKRLEKEIAAQQN</sequence>
<dbReference type="Proteomes" id="UP001218218">
    <property type="component" value="Unassembled WGS sequence"/>
</dbReference>
<dbReference type="GO" id="GO:0016853">
    <property type="term" value="F:isomerase activity"/>
    <property type="evidence" value="ECO:0007669"/>
    <property type="project" value="UniProtKB-KW"/>
</dbReference>
<dbReference type="InterPro" id="IPR036237">
    <property type="entry name" value="Xyl_isomerase-like_sf"/>
</dbReference>
<dbReference type="PANTHER" id="PTHR12110">
    <property type="entry name" value="HYDROXYPYRUVATE ISOMERASE"/>
    <property type="match status" value="1"/>
</dbReference>
<dbReference type="EMBL" id="JARIHO010000001">
    <property type="protein sequence ID" value="KAJ7368773.1"/>
    <property type="molecule type" value="Genomic_DNA"/>
</dbReference>